<evidence type="ECO:0000313" key="5">
    <source>
        <dbReference type="Proteomes" id="UP000002009"/>
    </source>
</evidence>
<dbReference type="SMART" id="SM00369">
    <property type="entry name" value="LRR_TYP"/>
    <property type="match status" value="3"/>
</dbReference>
<dbReference type="GO" id="GO:0005930">
    <property type="term" value="C:axoneme"/>
    <property type="evidence" value="ECO:0007669"/>
    <property type="project" value="UniProtKB-SubCell"/>
</dbReference>
<dbReference type="RefSeq" id="XP_002504619.1">
    <property type="nucleotide sequence ID" value="XM_002504573.1"/>
</dbReference>
<keyword evidence="2" id="KW-0433">Leucine-rich repeat</keyword>
<dbReference type="OrthoDB" id="2020329at2759"/>
<dbReference type="InterPro" id="IPR001611">
    <property type="entry name" value="Leu-rich_rpt"/>
</dbReference>
<evidence type="ECO:0000256" key="1">
    <source>
        <dbReference type="ARBA" id="ARBA00004430"/>
    </source>
</evidence>
<gene>
    <name evidence="4" type="ORF">MICPUN_102327</name>
</gene>
<dbReference type="InParanoid" id="C1ECC3"/>
<dbReference type="Gene3D" id="3.80.10.10">
    <property type="entry name" value="Ribonuclease Inhibitor"/>
    <property type="match status" value="1"/>
</dbReference>
<dbReference type="PROSITE" id="PS51450">
    <property type="entry name" value="LRR"/>
    <property type="match status" value="1"/>
</dbReference>
<dbReference type="InterPro" id="IPR032675">
    <property type="entry name" value="LRR_dom_sf"/>
</dbReference>
<dbReference type="KEGG" id="mis:MICPUN_102327"/>
<dbReference type="InterPro" id="IPR050216">
    <property type="entry name" value="LRR_domain-containing"/>
</dbReference>
<name>C1ECC3_MICCC</name>
<dbReference type="PANTHER" id="PTHR48051:SF1">
    <property type="entry name" value="RAS SUPPRESSOR PROTEIN 1"/>
    <property type="match status" value="1"/>
</dbReference>
<proteinExistence type="predicted"/>
<dbReference type="Proteomes" id="UP000002009">
    <property type="component" value="Chromosome 9"/>
</dbReference>
<dbReference type="eggNOG" id="ENOG502S82M">
    <property type="taxonomic scope" value="Eukaryota"/>
</dbReference>
<evidence type="ECO:0000256" key="2">
    <source>
        <dbReference type="ARBA" id="ARBA00022614"/>
    </source>
</evidence>
<reference evidence="4 5" key="1">
    <citation type="journal article" date="2009" name="Science">
        <title>Green evolution and dynamic adaptations revealed by genomes of the marine picoeukaryotes Micromonas.</title>
        <authorList>
            <person name="Worden A.Z."/>
            <person name="Lee J.H."/>
            <person name="Mock T."/>
            <person name="Rouze P."/>
            <person name="Simmons M.P."/>
            <person name="Aerts A.L."/>
            <person name="Allen A.E."/>
            <person name="Cuvelier M.L."/>
            <person name="Derelle E."/>
            <person name="Everett M.V."/>
            <person name="Foulon E."/>
            <person name="Grimwood J."/>
            <person name="Gundlach H."/>
            <person name="Henrissat B."/>
            <person name="Napoli C."/>
            <person name="McDonald S.M."/>
            <person name="Parker M.S."/>
            <person name="Rombauts S."/>
            <person name="Salamov A."/>
            <person name="Von Dassow P."/>
            <person name="Badger J.H."/>
            <person name="Coutinho P.M."/>
            <person name="Demir E."/>
            <person name="Dubchak I."/>
            <person name="Gentemann C."/>
            <person name="Eikrem W."/>
            <person name="Gready J.E."/>
            <person name="John U."/>
            <person name="Lanier W."/>
            <person name="Lindquist E.A."/>
            <person name="Lucas S."/>
            <person name="Mayer K.F."/>
            <person name="Moreau H."/>
            <person name="Not F."/>
            <person name="Otillar R."/>
            <person name="Panaud O."/>
            <person name="Pangilinan J."/>
            <person name="Paulsen I."/>
            <person name="Piegu B."/>
            <person name="Poliakov A."/>
            <person name="Robbens S."/>
            <person name="Schmutz J."/>
            <person name="Toulza E."/>
            <person name="Wyss T."/>
            <person name="Zelensky A."/>
            <person name="Zhou K."/>
            <person name="Armbrust E.V."/>
            <person name="Bhattacharya D."/>
            <person name="Goodenough U.W."/>
            <person name="Van de Peer Y."/>
            <person name="Grigoriev I.V."/>
        </authorList>
    </citation>
    <scope>NUCLEOTIDE SEQUENCE [LARGE SCALE GENOMIC DNA]</scope>
    <source>
        <strain evidence="5">RCC299 / NOUM17</strain>
    </source>
</reference>
<dbReference type="AlphaFoldDB" id="C1ECC3"/>
<protein>
    <submittedName>
        <fullName evidence="4">Uncharacterized protein</fullName>
    </submittedName>
</protein>
<sequence length="129" mass="14349">MEANRSPSMRALDLTGSSDLLCVNMVCEKVGEPCVCRLSRVLERNGRELRSLVLAGNKLTQLPASVFELQHLQVLDLSENELTEIPADVVKLESLKILDVRNNPISGIPKDVAKRFYGLVEIRWDGSDT</sequence>
<dbReference type="GeneID" id="8246166"/>
<dbReference type="PANTHER" id="PTHR48051">
    <property type="match status" value="1"/>
</dbReference>
<evidence type="ECO:0000313" key="4">
    <source>
        <dbReference type="EMBL" id="ACO65877.1"/>
    </source>
</evidence>
<comment type="subcellular location">
    <subcellularLocation>
        <location evidence="1">Cytoplasm</location>
        <location evidence="1">Cytoskeleton</location>
        <location evidence="1">Cilium axoneme</location>
    </subcellularLocation>
</comment>
<evidence type="ECO:0000256" key="3">
    <source>
        <dbReference type="ARBA" id="ARBA00022737"/>
    </source>
</evidence>
<organism evidence="4 5">
    <name type="scientific">Micromonas commoda (strain RCC299 / NOUM17 / CCMP2709)</name>
    <name type="common">Picoplanktonic green alga</name>
    <dbReference type="NCBI Taxonomy" id="296587"/>
    <lineage>
        <taxon>Eukaryota</taxon>
        <taxon>Viridiplantae</taxon>
        <taxon>Chlorophyta</taxon>
        <taxon>Mamiellophyceae</taxon>
        <taxon>Mamiellales</taxon>
        <taxon>Mamiellaceae</taxon>
        <taxon>Micromonas</taxon>
    </lineage>
</organism>
<keyword evidence="3" id="KW-0677">Repeat</keyword>
<dbReference type="SUPFAM" id="SSF52075">
    <property type="entry name" value="Outer arm dynein light chain 1"/>
    <property type="match status" value="1"/>
</dbReference>
<dbReference type="EMBL" id="CP001329">
    <property type="protein sequence ID" value="ACO65877.1"/>
    <property type="molecule type" value="Genomic_DNA"/>
</dbReference>
<keyword evidence="5" id="KW-1185">Reference proteome</keyword>
<dbReference type="InterPro" id="IPR003591">
    <property type="entry name" value="Leu-rich_rpt_typical-subtyp"/>
</dbReference>
<dbReference type="PRINTS" id="PR00019">
    <property type="entry name" value="LEURICHRPT"/>
</dbReference>
<dbReference type="Pfam" id="PF13855">
    <property type="entry name" value="LRR_8"/>
    <property type="match status" value="1"/>
</dbReference>
<accession>C1ECC3</accession>
<dbReference type="STRING" id="296587.C1ECC3"/>